<feature type="transmembrane region" description="Helical" evidence="7">
    <location>
        <begin position="20"/>
        <end position="44"/>
    </location>
</feature>
<keyword evidence="4" id="KW-0560">Oxidoreductase</keyword>
<evidence type="ECO:0000256" key="7">
    <source>
        <dbReference type="SAM" id="Phobius"/>
    </source>
</evidence>
<comment type="similarity">
    <text evidence="2">Belongs to the glutaredoxin family.</text>
</comment>
<keyword evidence="5" id="KW-1015">Disulfide bond</keyword>
<dbReference type="EMBL" id="CP021324">
    <property type="protein sequence ID" value="ARS64105.1"/>
    <property type="molecule type" value="Genomic_DNA"/>
</dbReference>
<dbReference type="AlphaFoldDB" id="A0A2Z2HJW5"/>
<dbReference type="RefSeq" id="WP_086907274.1">
    <property type="nucleotide sequence ID" value="NZ_CP021324.1"/>
</dbReference>
<dbReference type="Gene3D" id="1.10.40.80">
    <property type="match status" value="1"/>
</dbReference>
<dbReference type="OrthoDB" id="15256at2157"/>
<dbReference type="Gene3D" id="3.40.30.10">
    <property type="entry name" value="Glutaredoxin"/>
    <property type="match status" value="1"/>
</dbReference>
<comment type="similarity">
    <text evidence="1">Belongs to the thioredoxin family. DsbA subfamily.</text>
</comment>
<name>A0A2Z2HJW5_9ARCH</name>
<evidence type="ECO:0000256" key="1">
    <source>
        <dbReference type="ARBA" id="ARBA00005791"/>
    </source>
</evidence>
<proteinExistence type="inferred from homology"/>
<evidence type="ECO:0000313" key="9">
    <source>
        <dbReference type="EMBL" id="ARS64105.1"/>
    </source>
</evidence>
<keyword evidence="6" id="KW-0676">Redox-active center</keyword>
<accession>A0A2Z2HJW5</accession>
<keyword evidence="3" id="KW-0732">Signal</keyword>
<dbReference type="GO" id="GO:0016491">
    <property type="term" value="F:oxidoreductase activity"/>
    <property type="evidence" value="ECO:0007669"/>
    <property type="project" value="UniProtKB-KW"/>
</dbReference>
<dbReference type="InterPro" id="IPR012336">
    <property type="entry name" value="Thioredoxin-like_fold"/>
</dbReference>
<dbReference type="Proteomes" id="UP000249949">
    <property type="component" value="Chromosome"/>
</dbReference>
<evidence type="ECO:0000259" key="8">
    <source>
        <dbReference type="PROSITE" id="PS51352"/>
    </source>
</evidence>
<dbReference type="SUPFAM" id="SSF52833">
    <property type="entry name" value="Thioredoxin-like"/>
    <property type="match status" value="1"/>
</dbReference>
<keyword evidence="7" id="KW-1133">Transmembrane helix</keyword>
<organism evidence="9 10">
    <name type="scientific">Candidatus Nitrosomarinus catalinensis</name>
    <dbReference type="NCBI Taxonomy" id="1898749"/>
    <lineage>
        <taxon>Archaea</taxon>
        <taxon>Nitrososphaerota</taxon>
        <taxon>Nitrososphaeria</taxon>
        <taxon>Nitrosopumilales</taxon>
        <taxon>Nitrosopumilaceae</taxon>
        <taxon>Candidatus Nitrosomarinus</taxon>
    </lineage>
</organism>
<keyword evidence="10" id="KW-1185">Reference proteome</keyword>
<evidence type="ECO:0000256" key="6">
    <source>
        <dbReference type="ARBA" id="ARBA00023284"/>
    </source>
</evidence>
<gene>
    <name evidence="9" type="ORF">NMSP_0482</name>
</gene>
<evidence type="ECO:0000256" key="2">
    <source>
        <dbReference type="ARBA" id="ARBA00007787"/>
    </source>
</evidence>
<evidence type="ECO:0000313" key="10">
    <source>
        <dbReference type="Proteomes" id="UP000249949"/>
    </source>
</evidence>
<dbReference type="InterPro" id="IPR036249">
    <property type="entry name" value="Thioredoxin-like_sf"/>
</dbReference>
<dbReference type="PANTHER" id="PTHR13887">
    <property type="entry name" value="GLUTATHIONE S-TRANSFERASE KAPPA"/>
    <property type="match status" value="1"/>
</dbReference>
<evidence type="ECO:0000256" key="5">
    <source>
        <dbReference type="ARBA" id="ARBA00023157"/>
    </source>
</evidence>
<dbReference type="InterPro" id="IPR013766">
    <property type="entry name" value="Thioredoxin_domain"/>
</dbReference>
<evidence type="ECO:0000256" key="4">
    <source>
        <dbReference type="ARBA" id="ARBA00023002"/>
    </source>
</evidence>
<evidence type="ECO:0000256" key="3">
    <source>
        <dbReference type="ARBA" id="ARBA00022729"/>
    </source>
</evidence>
<dbReference type="GeneID" id="32900974"/>
<keyword evidence="7" id="KW-0812">Transmembrane</keyword>
<dbReference type="PROSITE" id="PS51352">
    <property type="entry name" value="THIOREDOXIN_2"/>
    <property type="match status" value="1"/>
</dbReference>
<reference evidence="9 10" key="1">
    <citation type="journal article" date="2017" name="Environ. Microbiol.">
        <title>Genome and epigenome of a novel marine Thaumarchaeota strain suggest viral infection, phosphorothioation DNA modification and multiple restriction systems.</title>
        <authorList>
            <person name="Ahlgren N.A."/>
            <person name="Chen Y."/>
            <person name="Needham D.M."/>
            <person name="Parada A.E."/>
            <person name="Sachdeva R."/>
            <person name="Trinh V."/>
            <person name="Chen T."/>
            <person name="Fuhrman J.A."/>
        </authorList>
    </citation>
    <scope>NUCLEOTIDE SEQUENCE [LARGE SCALE GENOMIC DNA]</scope>
    <source>
        <strain evidence="9 10">SPOT01</strain>
    </source>
</reference>
<protein>
    <submittedName>
        <fullName evidence="9">DSBA-like thioredoxin domain protein</fullName>
    </submittedName>
</protein>
<dbReference type="KEGG" id="nct:NMSP_0482"/>
<keyword evidence="7" id="KW-0472">Membrane</keyword>
<sequence>MDEGYVVEDYKKNEKVIKRATFNSLIISIIIITGIAAFFAGSFVSNLSSEQISQKELDNAIAELELKILEKQLPTKQPSIPLEISADNDPVIGNPDAPITIIEFSDFQCPFCARFHIQTLPTIMEEYIEKGSVKLVFRDFPIQSIHPNAVPASVAAECANEQGKFKQMHDMLFEKQKEWSNLETVYAIELFNQYSEQINLEQERFSSCLSTAKYVKEIQNDLDDGRTYGVTGTPGFFIGNQQIGFVELKGAQPFESFKNVIDRQLGN</sequence>
<feature type="domain" description="Thioredoxin" evidence="8">
    <location>
        <begin position="71"/>
        <end position="266"/>
    </location>
</feature>
<dbReference type="PANTHER" id="PTHR13887:SF14">
    <property type="entry name" value="DISULFIDE BOND FORMATION PROTEIN D"/>
    <property type="match status" value="1"/>
</dbReference>
<dbReference type="Pfam" id="PF13462">
    <property type="entry name" value="Thioredoxin_4"/>
    <property type="match status" value="1"/>
</dbReference>